<gene>
    <name evidence="7" type="ORF">G3W61_31810</name>
</gene>
<dbReference type="GO" id="GO:0005829">
    <property type="term" value="C:cytosol"/>
    <property type="evidence" value="ECO:0007669"/>
    <property type="project" value="TreeGrafter"/>
</dbReference>
<dbReference type="GO" id="GO:0006006">
    <property type="term" value="P:glucose metabolic process"/>
    <property type="evidence" value="ECO:0007669"/>
    <property type="project" value="InterPro"/>
</dbReference>
<feature type="non-terminal residue" evidence="7">
    <location>
        <position position="1"/>
    </location>
</feature>
<evidence type="ECO:0000259" key="6">
    <source>
        <dbReference type="Pfam" id="PF02781"/>
    </source>
</evidence>
<dbReference type="GO" id="GO:0009051">
    <property type="term" value="P:pentose-phosphate shunt, oxidative branch"/>
    <property type="evidence" value="ECO:0007669"/>
    <property type="project" value="TreeGrafter"/>
</dbReference>
<evidence type="ECO:0000256" key="3">
    <source>
        <dbReference type="ARBA" id="ARBA00023002"/>
    </source>
</evidence>
<dbReference type="PANTHER" id="PTHR23429:SF0">
    <property type="entry name" value="GLUCOSE-6-PHOSPHATE 1-DEHYDROGENASE"/>
    <property type="match status" value="1"/>
</dbReference>
<dbReference type="AlphaFoldDB" id="A0A7X5N3W1"/>
<dbReference type="InterPro" id="IPR022675">
    <property type="entry name" value="G6P_DH_C"/>
</dbReference>
<proteinExistence type="predicted"/>
<dbReference type="GO" id="GO:0050661">
    <property type="term" value="F:NADP binding"/>
    <property type="evidence" value="ECO:0007669"/>
    <property type="project" value="InterPro"/>
</dbReference>
<evidence type="ECO:0000256" key="4">
    <source>
        <dbReference type="ARBA" id="ARBA00023277"/>
    </source>
</evidence>
<dbReference type="Pfam" id="PF02781">
    <property type="entry name" value="G6PD_C"/>
    <property type="match status" value="1"/>
</dbReference>
<evidence type="ECO:0000313" key="7">
    <source>
        <dbReference type="EMBL" id="NEL80837.1"/>
    </source>
</evidence>
<keyword evidence="4" id="KW-0119">Carbohydrate metabolism</keyword>
<comment type="pathway">
    <text evidence="1">Carbohydrate degradation.</text>
</comment>
<dbReference type="SUPFAM" id="SSF55347">
    <property type="entry name" value="Glyceraldehyde-3-phosphate dehydrogenase-like, C-terminal domain"/>
    <property type="match status" value="1"/>
</dbReference>
<dbReference type="GO" id="GO:0004345">
    <property type="term" value="F:glucose-6-phosphate dehydrogenase activity"/>
    <property type="evidence" value="ECO:0007669"/>
    <property type="project" value="InterPro"/>
</dbReference>
<evidence type="ECO:0000256" key="1">
    <source>
        <dbReference type="ARBA" id="ARBA00004921"/>
    </source>
</evidence>
<evidence type="ECO:0000256" key="5">
    <source>
        <dbReference type="SAM" id="MobiDB-lite"/>
    </source>
</evidence>
<organism evidence="7 8">
    <name type="scientific">Xanthomonas perforans</name>
    <dbReference type="NCBI Taxonomy" id="442694"/>
    <lineage>
        <taxon>Bacteria</taxon>
        <taxon>Pseudomonadati</taxon>
        <taxon>Pseudomonadota</taxon>
        <taxon>Gammaproteobacteria</taxon>
        <taxon>Lysobacterales</taxon>
        <taxon>Lysobacteraceae</taxon>
        <taxon>Xanthomonas</taxon>
    </lineage>
</organism>
<accession>A0A7X5N3W1</accession>
<dbReference type="PANTHER" id="PTHR23429">
    <property type="entry name" value="GLUCOSE-6-PHOSPHATE 1-DEHYDROGENASE G6PD"/>
    <property type="match status" value="1"/>
</dbReference>
<evidence type="ECO:0000256" key="2">
    <source>
        <dbReference type="ARBA" id="ARBA00022857"/>
    </source>
</evidence>
<feature type="non-terminal residue" evidence="7">
    <location>
        <position position="98"/>
    </location>
</feature>
<dbReference type="PRINTS" id="PR00079">
    <property type="entry name" value="G6PDHDRGNASE"/>
</dbReference>
<dbReference type="Gene3D" id="3.30.360.10">
    <property type="entry name" value="Dihydrodipicolinate Reductase, domain 2"/>
    <property type="match status" value="1"/>
</dbReference>
<keyword evidence="3" id="KW-0560">Oxidoreductase</keyword>
<sequence length="98" mass="10682">ILVAESEGVDGRDAYYARSGALRDMVQSHILQLLCLVAMEPPASLEADRIRDEKVKVLRALRPMTAEHAAHDSVRGRYTAGTINGQPAQAYHPPEGSD</sequence>
<dbReference type="EMBL" id="JAAGYU010001971">
    <property type="protein sequence ID" value="NEL80837.1"/>
    <property type="molecule type" value="Genomic_DNA"/>
</dbReference>
<feature type="domain" description="Glucose-6-phosphate dehydrogenase C-terminal" evidence="6">
    <location>
        <begin position="1"/>
        <end position="93"/>
    </location>
</feature>
<dbReference type="InterPro" id="IPR001282">
    <property type="entry name" value="G6P_DH"/>
</dbReference>
<evidence type="ECO:0000313" key="8">
    <source>
        <dbReference type="Proteomes" id="UP000471082"/>
    </source>
</evidence>
<keyword evidence="2" id="KW-0521">NADP</keyword>
<dbReference type="Proteomes" id="UP000471082">
    <property type="component" value="Unassembled WGS sequence"/>
</dbReference>
<comment type="caution">
    <text evidence="7">The sequence shown here is derived from an EMBL/GenBank/DDBJ whole genome shotgun (WGS) entry which is preliminary data.</text>
</comment>
<name>A0A7X5N3W1_XANPE</name>
<reference evidence="7 8" key="1">
    <citation type="submission" date="2019-11" db="EMBL/GenBank/DDBJ databases">
        <title>Genome-resolved metagenomics to study the prevalence of co-infection and intraspecific heterogeneity among plant pathogen metapopulations.</title>
        <authorList>
            <person name="Newberry E."/>
            <person name="Bhandari R."/>
            <person name="Kemble J."/>
            <person name="Sikora E."/>
            <person name="Potnis N."/>
        </authorList>
    </citation>
    <scope>NUCLEOTIDE SEQUENCE [LARGE SCALE GENOMIC DNA]</scope>
    <source>
        <strain evidence="7">Xp_Tom_Tuscaloosa_18b</strain>
    </source>
</reference>
<protein>
    <submittedName>
        <fullName evidence="7">Glucose-6-phosphate dehydrogenase</fullName>
    </submittedName>
</protein>
<feature type="region of interest" description="Disordered" evidence="5">
    <location>
        <begin position="69"/>
        <end position="98"/>
    </location>
</feature>